<dbReference type="GO" id="GO:0016020">
    <property type="term" value="C:membrane"/>
    <property type="evidence" value="ECO:0007669"/>
    <property type="project" value="InterPro"/>
</dbReference>
<dbReference type="GO" id="GO:0046872">
    <property type="term" value="F:metal ion binding"/>
    <property type="evidence" value="ECO:0007669"/>
    <property type="project" value="UniProtKB-KW"/>
</dbReference>
<protein>
    <recommendedName>
        <fullName evidence="14">Peptide O-xylosyltransferase</fullName>
    </recommendedName>
</protein>
<dbReference type="AlphaFoldDB" id="A0A238KVL4"/>
<comment type="subcellular location">
    <subcellularLocation>
        <location evidence="2">Endoplasmic reticulum membrane</location>
        <topology evidence="2">Single-pass type II membrane protein</topology>
    </subcellularLocation>
    <subcellularLocation>
        <location evidence="1">Golgi apparatus membrane</location>
        <topology evidence="1">Single-pass type II membrane protein</topology>
    </subcellularLocation>
</comment>
<dbReference type="InterPro" id="IPR043538">
    <property type="entry name" value="XYLT"/>
</dbReference>
<evidence type="ECO:0000256" key="7">
    <source>
        <dbReference type="ARBA" id="ARBA00022824"/>
    </source>
</evidence>
<evidence type="ECO:0000256" key="1">
    <source>
        <dbReference type="ARBA" id="ARBA00004323"/>
    </source>
</evidence>
<evidence type="ECO:0000313" key="16">
    <source>
        <dbReference type="EMBL" id="SMX46835.1"/>
    </source>
</evidence>
<evidence type="ECO:0000256" key="12">
    <source>
        <dbReference type="ARBA" id="ARBA00023157"/>
    </source>
</evidence>
<reference evidence="17" key="1">
    <citation type="submission" date="2017-05" db="EMBL/GenBank/DDBJ databases">
        <authorList>
            <person name="Rodrigo-Torres L."/>
            <person name="Arahal R. D."/>
            <person name="Lucena T."/>
        </authorList>
    </citation>
    <scope>NUCLEOTIDE SEQUENCE [LARGE SCALE GENOMIC DNA]</scope>
    <source>
        <strain evidence="17">CECT 8621</strain>
    </source>
</reference>
<dbReference type="RefSeq" id="WP_093968292.1">
    <property type="nucleotide sequence ID" value="NZ_FXYE01000002.1"/>
</dbReference>
<dbReference type="InterPro" id="IPR003406">
    <property type="entry name" value="Glyco_trans_14"/>
</dbReference>
<evidence type="ECO:0000256" key="13">
    <source>
        <dbReference type="ARBA" id="ARBA00023180"/>
    </source>
</evidence>
<dbReference type="PANTHER" id="PTHR46025">
    <property type="entry name" value="XYLOSYLTRANSFERASE OXT"/>
    <property type="match status" value="1"/>
</dbReference>
<keyword evidence="5" id="KW-0812">Transmembrane</keyword>
<evidence type="ECO:0000256" key="11">
    <source>
        <dbReference type="ARBA" id="ARBA00023136"/>
    </source>
</evidence>
<keyword evidence="4" id="KW-0808">Transferase</keyword>
<evidence type="ECO:0000256" key="6">
    <source>
        <dbReference type="ARBA" id="ARBA00022723"/>
    </source>
</evidence>
<dbReference type="Pfam" id="PF19349">
    <property type="entry name" value="DUF5927"/>
    <property type="match status" value="1"/>
</dbReference>
<keyword evidence="6" id="KW-0479">Metal-binding</keyword>
<keyword evidence="10" id="KW-0333">Golgi apparatus</keyword>
<feature type="domain" description="DUF5927" evidence="15">
    <location>
        <begin position="266"/>
        <end position="565"/>
    </location>
</feature>
<dbReference type="OrthoDB" id="7943907at2"/>
<evidence type="ECO:0000256" key="14">
    <source>
        <dbReference type="ARBA" id="ARBA00042865"/>
    </source>
</evidence>
<dbReference type="Proteomes" id="UP000202922">
    <property type="component" value="Unassembled WGS sequence"/>
</dbReference>
<organism evidence="16 17">
    <name type="scientific">Actibacterium lipolyticum</name>
    <dbReference type="NCBI Taxonomy" id="1524263"/>
    <lineage>
        <taxon>Bacteria</taxon>
        <taxon>Pseudomonadati</taxon>
        <taxon>Pseudomonadota</taxon>
        <taxon>Alphaproteobacteria</taxon>
        <taxon>Rhodobacterales</taxon>
        <taxon>Roseobacteraceae</taxon>
        <taxon>Actibacterium</taxon>
    </lineage>
</organism>
<evidence type="ECO:0000256" key="5">
    <source>
        <dbReference type="ARBA" id="ARBA00022692"/>
    </source>
</evidence>
<dbReference type="EMBL" id="FXYE01000002">
    <property type="protein sequence ID" value="SMX46835.1"/>
    <property type="molecule type" value="Genomic_DNA"/>
</dbReference>
<evidence type="ECO:0000256" key="9">
    <source>
        <dbReference type="ARBA" id="ARBA00022989"/>
    </source>
</evidence>
<evidence type="ECO:0000256" key="4">
    <source>
        <dbReference type="ARBA" id="ARBA00022679"/>
    </source>
</evidence>
<proteinExistence type="predicted"/>
<dbReference type="GO" id="GO:0015012">
    <property type="term" value="P:heparan sulfate proteoglycan biosynthetic process"/>
    <property type="evidence" value="ECO:0007669"/>
    <property type="project" value="TreeGrafter"/>
</dbReference>
<evidence type="ECO:0000256" key="2">
    <source>
        <dbReference type="ARBA" id="ARBA00004648"/>
    </source>
</evidence>
<evidence type="ECO:0000259" key="15">
    <source>
        <dbReference type="Pfam" id="PF19349"/>
    </source>
</evidence>
<evidence type="ECO:0000256" key="8">
    <source>
        <dbReference type="ARBA" id="ARBA00022968"/>
    </source>
</evidence>
<accession>A0A238KVL4</accession>
<sequence>MSVGFIMLVHAALDRASSVARHWANSGCPVVIHVDAKVSDADHAAFVDGLSDLDNVKFCARTDVEWGTWSVVKATIAASEMALEAFPHTHHIYFASGSCLPLRPVQELKAYLASRPRTDFIESATTDDVPWTIGGLDSERFTLRFPFSWKKHRYLFDRYVRFQRKIGFKRRVPAKLVPHLGSQWWCLTRQTLTAVLQDPDRPTYDRFFRRVWIPDESYFQTLVRLHSQSIESRSLTLSKFDFQGKPHIFYDDHLQLLRRSDCFVARKIWPQADKLYSSFLSNDPAVTKNTEPNPGQIDRIFTKAVERRKKGRPGLYMHSRFPKEEWENGKTCARYSVFEGFSDLFENFETWLFKAVGGRVHGHLFHPDSVQFAGGETIYNGGLSNSAALRDYEPKAFLTSLIWNTRGERQCFQFGPGDAQQISKFMAMDTNAQISVITGAWAVPLFKSSDNFAYIRREAAALQKIEAKHLQILRSTHAKAQVRVWTMADFIQNPMEPLQEIVDDIAPRGQHRLAEAPQLVNLDGFGQFLQNLKNQGMHPYLMGDFPVGDDLQASAAKPQRPYLVK</sequence>
<keyword evidence="12" id="KW-1015">Disulfide bond</keyword>
<keyword evidence="11" id="KW-0472">Membrane</keyword>
<dbReference type="GO" id="GO:0050650">
    <property type="term" value="P:chondroitin sulfate proteoglycan biosynthetic process"/>
    <property type="evidence" value="ECO:0007669"/>
    <property type="project" value="TreeGrafter"/>
</dbReference>
<keyword evidence="9" id="KW-1133">Transmembrane helix</keyword>
<dbReference type="GO" id="GO:0030158">
    <property type="term" value="F:protein xylosyltransferase activity"/>
    <property type="evidence" value="ECO:0007669"/>
    <property type="project" value="InterPro"/>
</dbReference>
<dbReference type="PANTHER" id="PTHR46025:SF3">
    <property type="entry name" value="XYLOSYLTRANSFERASE OXT"/>
    <property type="match status" value="1"/>
</dbReference>
<keyword evidence="8" id="KW-0735">Signal-anchor</keyword>
<evidence type="ECO:0000313" key="17">
    <source>
        <dbReference type="Proteomes" id="UP000202922"/>
    </source>
</evidence>
<name>A0A238KVL4_9RHOB</name>
<evidence type="ECO:0000256" key="3">
    <source>
        <dbReference type="ARBA" id="ARBA00022676"/>
    </source>
</evidence>
<evidence type="ECO:0000256" key="10">
    <source>
        <dbReference type="ARBA" id="ARBA00023034"/>
    </source>
</evidence>
<keyword evidence="17" id="KW-1185">Reference proteome</keyword>
<keyword evidence="3" id="KW-0328">Glycosyltransferase</keyword>
<keyword evidence="7" id="KW-0256">Endoplasmic reticulum</keyword>
<dbReference type="Pfam" id="PF02485">
    <property type="entry name" value="Branch"/>
    <property type="match status" value="1"/>
</dbReference>
<dbReference type="InterPro" id="IPR045971">
    <property type="entry name" value="DUF5927"/>
</dbReference>
<keyword evidence="13" id="KW-0325">Glycoprotein</keyword>
<gene>
    <name evidence="16" type="ORF">COL8621_03263</name>
</gene>